<comment type="similarity">
    <text evidence="2">Belongs to the TRAFAC class TrmE-Era-EngA-EngB-Septin-like GTPase superfamily. AIG1/Toc34/Toc159-like paraseptin GTPase family. IAN subfamily.</text>
</comment>
<dbReference type="Proteomes" id="UP000663832">
    <property type="component" value="Unassembled WGS sequence"/>
</dbReference>
<dbReference type="PANTHER" id="PTHR45946:SF4">
    <property type="entry name" value="HOMEOBOX PROTEIN ROUGH-RELATED"/>
    <property type="match status" value="1"/>
</dbReference>
<evidence type="ECO:0000256" key="6">
    <source>
        <dbReference type="RuleBase" id="RU000682"/>
    </source>
</evidence>
<accession>A0A814SIX6</accession>
<dbReference type="GO" id="GO:0005525">
    <property type="term" value="F:GTP binding"/>
    <property type="evidence" value="ECO:0007669"/>
    <property type="project" value="InterPro"/>
</dbReference>
<dbReference type="Pfam" id="PF04548">
    <property type="entry name" value="AIG1"/>
    <property type="match status" value="1"/>
</dbReference>
<dbReference type="GO" id="GO:0005634">
    <property type="term" value="C:nucleus"/>
    <property type="evidence" value="ECO:0007669"/>
    <property type="project" value="UniProtKB-SubCell"/>
</dbReference>
<evidence type="ECO:0000313" key="8">
    <source>
        <dbReference type="EMBL" id="CAF1148061.1"/>
    </source>
</evidence>
<feature type="DNA-binding region" description="Homeobox" evidence="5">
    <location>
        <begin position="161"/>
        <end position="208"/>
    </location>
</feature>
<comment type="caution">
    <text evidence="8">The sequence shown here is derived from an EMBL/GenBank/DDBJ whole genome shotgun (WGS) entry which is preliminary data.</text>
</comment>
<keyword evidence="3" id="KW-0217">Developmental protein</keyword>
<dbReference type="Gene3D" id="1.10.10.60">
    <property type="entry name" value="Homeodomain-like"/>
    <property type="match status" value="1"/>
</dbReference>
<keyword evidence="9" id="KW-1185">Reference proteome</keyword>
<keyword evidence="5 6" id="KW-0371">Homeobox</keyword>
<dbReference type="AlphaFoldDB" id="A0A814SIX6"/>
<dbReference type="SMART" id="SM00389">
    <property type="entry name" value="HOX"/>
    <property type="match status" value="1"/>
</dbReference>
<evidence type="ECO:0000256" key="3">
    <source>
        <dbReference type="ARBA" id="ARBA00022473"/>
    </source>
</evidence>
<name>A0A814SIX6_9BILA</name>
<dbReference type="SUPFAM" id="SSF46689">
    <property type="entry name" value="Homeodomain-like"/>
    <property type="match status" value="1"/>
</dbReference>
<evidence type="ECO:0000256" key="4">
    <source>
        <dbReference type="ARBA" id="ARBA00022741"/>
    </source>
</evidence>
<dbReference type="EMBL" id="CAJNOM010000152">
    <property type="protein sequence ID" value="CAF1148061.1"/>
    <property type="molecule type" value="Genomic_DNA"/>
</dbReference>
<protein>
    <recommendedName>
        <fullName evidence="7">Homeobox domain-containing protein</fullName>
    </recommendedName>
</protein>
<reference evidence="8" key="1">
    <citation type="submission" date="2021-02" db="EMBL/GenBank/DDBJ databases">
        <authorList>
            <person name="Nowell W R."/>
        </authorList>
    </citation>
    <scope>NUCLEOTIDE SEQUENCE</scope>
</reference>
<dbReference type="InterPro" id="IPR009057">
    <property type="entry name" value="Homeodomain-like_sf"/>
</dbReference>
<dbReference type="GO" id="GO:0000978">
    <property type="term" value="F:RNA polymerase II cis-regulatory region sequence-specific DNA binding"/>
    <property type="evidence" value="ECO:0007669"/>
    <property type="project" value="TreeGrafter"/>
</dbReference>
<dbReference type="PROSITE" id="PS50071">
    <property type="entry name" value="HOMEOBOX_2"/>
    <property type="match status" value="1"/>
</dbReference>
<evidence type="ECO:0000256" key="5">
    <source>
        <dbReference type="PROSITE-ProRule" id="PRU00108"/>
    </source>
</evidence>
<dbReference type="SUPFAM" id="SSF52540">
    <property type="entry name" value="P-loop containing nucleoside triphosphate hydrolases"/>
    <property type="match status" value="1"/>
</dbReference>
<dbReference type="Gene3D" id="3.40.50.300">
    <property type="entry name" value="P-loop containing nucleotide triphosphate hydrolases"/>
    <property type="match status" value="1"/>
</dbReference>
<sequence>MLNQYEYCQTYTTYPSHQNSFHLHDTLTNPIVFQTSPTNYNLLDENYIYTSIPQSLSENSYEIYTPQAESICHPIESFDQGYYDFNNSQSHSNFSLNNTQSQIIEHLSIDEKPLVNELKYKWMEIKRAPPKISDHHVHICLFEGKSTDYIYRTSRDWSLNNTTGRMNYSNKQLTELEKEFYFSRYLTRVRRVEIAATLQLSENQVKMPSVSQTNICKGANLLFGVSGSGKSSTINYLCGEIKCEAGDAESSVTQNCKLVRVERKNSTFYEKYFLDMQGYNDSRPEQNQAKIFETMKLYFMESDITMIKSIIFVISILDVRTNLYQRFSQFLAELFQKDQVESNAIVILTKGDELILEKKEKKIENIRKNLLELVANHGWPAIQIIEWSNEKPLPNQEEKLLNAIEQLKGFNLKTVLQEVEDEINLEVQELYDSLDNIIIVKHDAKQELKEFKIDRQVEENIVINCDRVEYVTVPAETQKRTLTAEKSVHFKGHVAGSDLEDAEETFLNICGALGGIAGTTFIAAEMTGRQYFTRTKELQFDHKVTNITFDKTPDDIHLLDRLNYTIDPEDQRRVKIFAYFSWGGSPVVSWDFHMRVTATLEQTFITRPEYKNKIIVPHQEVKKVMKNVTDFKQELITVKEPYEEKKYIRNKEQIKKSLIQERINKLS</sequence>
<dbReference type="CDD" id="cd00882">
    <property type="entry name" value="Ras_like_GTPase"/>
    <property type="match status" value="1"/>
</dbReference>
<dbReference type="InterPro" id="IPR006703">
    <property type="entry name" value="G_AIG1"/>
</dbReference>
<dbReference type="OrthoDB" id="10232304at2759"/>
<dbReference type="PANTHER" id="PTHR45946">
    <property type="entry name" value="HOMEOBOX PROTEIN ROUGH-RELATED"/>
    <property type="match status" value="1"/>
</dbReference>
<evidence type="ECO:0000256" key="2">
    <source>
        <dbReference type="ARBA" id="ARBA00008535"/>
    </source>
</evidence>
<dbReference type="Pfam" id="PF00046">
    <property type="entry name" value="Homeodomain"/>
    <property type="match status" value="1"/>
</dbReference>
<dbReference type="InterPro" id="IPR001356">
    <property type="entry name" value="HD"/>
</dbReference>
<proteinExistence type="inferred from homology"/>
<keyword evidence="4" id="KW-0547">Nucleotide-binding</keyword>
<evidence type="ECO:0000259" key="7">
    <source>
        <dbReference type="PROSITE" id="PS50071"/>
    </source>
</evidence>
<comment type="subcellular location">
    <subcellularLocation>
        <location evidence="1 5 6">Nucleus</location>
    </subcellularLocation>
</comment>
<evidence type="ECO:0000256" key="1">
    <source>
        <dbReference type="ARBA" id="ARBA00004123"/>
    </source>
</evidence>
<keyword evidence="5 6" id="KW-0238">DNA-binding</keyword>
<gene>
    <name evidence="8" type="ORF">QVE165_LOCUS22859</name>
</gene>
<feature type="domain" description="Homeobox" evidence="7">
    <location>
        <begin position="159"/>
        <end position="207"/>
    </location>
</feature>
<organism evidence="8 9">
    <name type="scientific">Adineta steineri</name>
    <dbReference type="NCBI Taxonomy" id="433720"/>
    <lineage>
        <taxon>Eukaryota</taxon>
        <taxon>Metazoa</taxon>
        <taxon>Spiralia</taxon>
        <taxon>Gnathifera</taxon>
        <taxon>Rotifera</taxon>
        <taxon>Eurotatoria</taxon>
        <taxon>Bdelloidea</taxon>
        <taxon>Adinetida</taxon>
        <taxon>Adinetidae</taxon>
        <taxon>Adineta</taxon>
    </lineage>
</organism>
<keyword evidence="5 6" id="KW-0539">Nucleus</keyword>
<dbReference type="GO" id="GO:0000981">
    <property type="term" value="F:DNA-binding transcription factor activity, RNA polymerase II-specific"/>
    <property type="evidence" value="ECO:0007669"/>
    <property type="project" value="TreeGrafter"/>
</dbReference>
<dbReference type="CDD" id="cd00086">
    <property type="entry name" value="homeodomain"/>
    <property type="match status" value="1"/>
</dbReference>
<dbReference type="InterPro" id="IPR046327">
    <property type="entry name" value="HXA1/B1/D1"/>
</dbReference>
<evidence type="ECO:0000313" key="9">
    <source>
        <dbReference type="Proteomes" id="UP000663832"/>
    </source>
</evidence>
<dbReference type="InterPro" id="IPR027417">
    <property type="entry name" value="P-loop_NTPase"/>
</dbReference>